<organism evidence="3 4">
    <name type="scientific">Chironomus riparius</name>
    <dbReference type="NCBI Taxonomy" id="315576"/>
    <lineage>
        <taxon>Eukaryota</taxon>
        <taxon>Metazoa</taxon>
        <taxon>Ecdysozoa</taxon>
        <taxon>Arthropoda</taxon>
        <taxon>Hexapoda</taxon>
        <taxon>Insecta</taxon>
        <taxon>Pterygota</taxon>
        <taxon>Neoptera</taxon>
        <taxon>Endopterygota</taxon>
        <taxon>Diptera</taxon>
        <taxon>Nematocera</taxon>
        <taxon>Chironomoidea</taxon>
        <taxon>Chironomidae</taxon>
        <taxon>Chironominae</taxon>
        <taxon>Chironomus</taxon>
    </lineage>
</organism>
<dbReference type="AlphaFoldDB" id="A0A9P0J011"/>
<gene>
    <name evidence="3" type="ORF">CHIRRI_LOCUS8855</name>
</gene>
<evidence type="ECO:0000313" key="3">
    <source>
        <dbReference type="EMBL" id="CAH1723390.1"/>
    </source>
</evidence>
<dbReference type="Proteomes" id="UP001153620">
    <property type="component" value="Chromosome 2"/>
</dbReference>
<keyword evidence="2" id="KW-0732">Signal</keyword>
<feature type="region of interest" description="Disordered" evidence="1">
    <location>
        <begin position="488"/>
        <end position="507"/>
    </location>
</feature>
<accession>A0A9P0J011</accession>
<feature type="signal peptide" evidence="2">
    <location>
        <begin position="1"/>
        <end position="19"/>
    </location>
</feature>
<dbReference type="EMBL" id="OU895878">
    <property type="protein sequence ID" value="CAH1723390.1"/>
    <property type="molecule type" value="Genomic_DNA"/>
</dbReference>
<evidence type="ECO:0000256" key="2">
    <source>
        <dbReference type="SAM" id="SignalP"/>
    </source>
</evidence>
<protein>
    <submittedName>
        <fullName evidence="3">Uncharacterized protein</fullName>
    </submittedName>
</protein>
<reference evidence="3" key="1">
    <citation type="submission" date="2022-01" db="EMBL/GenBank/DDBJ databases">
        <authorList>
            <person name="King R."/>
        </authorList>
    </citation>
    <scope>NUCLEOTIDE SEQUENCE</scope>
</reference>
<evidence type="ECO:0000256" key="1">
    <source>
        <dbReference type="SAM" id="MobiDB-lite"/>
    </source>
</evidence>
<proteinExistence type="predicted"/>
<keyword evidence="4" id="KW-1185">Reference proteome</keyword>
<reference evidence="3" key="2">
    <citation type="submission" date="2022-10" db="EMBL/GenBank/DDBJ databases">
        <authorList>
            <consortium name="ENA_rothamsted_submissions"/>
            <consortium name="culmorum"/>
            <person name="King R."/>
        </authorList>
    </citation>
    <scope>NUCLEOTIDE SEQUENCE</scope>
</reference>
<feature type="chain" id="PRO_5040423843" evidence="2">
    <location>
        <begin position="20"/>
        <end position="507"/>
    </location>
</feature>
<evidence type="ECO:0000313" key="4">
    <source>
        <dbReference type="Proteomes" id="UP001153620"/>
    </source>
</evidence>
<sequence>MKFLILLIIINTAISSSSSYIYDDRLKSLQSQINDVKIKVDGLLKSCKNETNSTSDDGRYKGSVSTFLHNNGTDNLHQNETAANTSSTSNYLTEIKEKIQKFFHIKKDSKNKEVTKIKRCLSKTVGRNCEKVDMKLSNDEEVKQLLMKFFKCLSLHGGKVFNASDIIQADPPDLNNYDFASTTACPEKEEDENDTTRTQAYLRYLASSKHTVEEIGKPKFKKPDLKKTQEIIDNAKSSMWINFEVEEVSTTAPKTTTEEYENVPELPILKREAEKDTKKDKRNGLFKGIINSVSDFQYEVPNVALSLEQSTPDGREESIDEVNKLVQKISIQQQEDLMKFLDQLNEKPKEFKFNVDKYFMLAFENLTKSGNENLDESDNNTNVGAKKYFEFDSGAKKKRHTKDKRIQELSQHFVNQFKDHRDEKFVDYKKVVEHAYNHHVDNSFLDKSFRLNDGSSKTSELIKPMHIINNLKSPKEINMDIELGEQIKEIEDDFHPADSKRTDSEAY</sequence>
<name>A0A9P0J011_9DIPT</name>